<accession>A0A9Q0YQ79</accession>
<dbReference type="OrthoDB" id="10049357at2759"/>
<sequence>MPYVGGRLEKAPLPNEEKHPVIVPHKHHVTELLIVHYHQKVVHSGVGITSREEVLSERLLGTALNVKDGIRAWTAVHVSFAERKSYTLSATIHQHRIDYFGPFLVKQRRSSVKRYGCIFTCLPSRAVHLEVSHSLDADSFIHTLRGFINWRGHLQRI</sequence>
<dbReference type="InterPro" id="IPR036397">
    <property type="entry name" value="RNaseH_sf"/>
</dbReference>
<protein>
    <submittedName>
        <fullName evidence="1">Uncharacterized protein</fullName>
    </submittedName>
</protein>
<dbReference type="AlphaFoldDB" id="A0A9Q0YQ79"/>
<proteinExistence type="predicted"/>
<reference evidence="1" key="1">
    <citation type="submission" date="2021-10" db="EMBL/GenBank/DDBJ databases">
        <title>Tropical sea cucumber genome reveals ecological adaptation and Cuvierian tubules defense mechanism.</title>
        <authorList>
            <person name="Chen T."/>
        </authorList>
    </citation>
    <scope>NUCLEOTIDE SEQUENCE</scope>
    <source>
        <strain evidence="1">Nanhai2018</strain>
        <tissue evidence="1">Muscle</tissue>
    </source>
</reference>
<name>A0A9Q0YQ79_HOLLE</name>
<dbReference type="PANTHER" id="PTHR47331:SF5">
    <property type="entry name" value="RIBONUCLEASE H"/>
    <property type="match status" value="1"/>
</dbReference>
<dbReference type="EMBL" id="JAIZAY010000018">
    <property type="protein sequence ID" value="KAJ8024614.1"/>
    <property type="molecule type" value="Genomic_DNA"/>
</dbReference>
<dbReference type="Proteomes" id="UP001152320">
    <property type="component" value="Chromosome 18"/>
</dbReference>
<organism evidence="1 2">
    <name type="scientific">Holothuria leucospilota</name>
    <name type="common">Black long sea cucumber</name>
    <name type="synonym">Mertensiothuria leucospilota</name>
    <dbReference type="NCBI Taxonomy" id="206669"/>
    <lineage>
        <taxon>Eukaryota</taxon>
        <taxon>Metazoa</taxon>
        <taxon>Echinodermata</taxon>
        <taxon>Eleutherozoa</taxon>
        <taxon>Echinozoa</taxon>
        <taxon>Holothuroidea</taxon>
        <taxon>Aspidochirotacea</taxon>
        <taxon>Aspidochirotida</taxon>
        <taxon>Holothuriidae</taxon>
        <taxon>Holothuria</taxon>
    </lineage>
</organism>
<dbReference type="GO" id="GO:0003676">
    <property type="term" value="F:nucleic acid binding"/>
    <property type="evidence" value="ECO:0007669"/>
    <property type="project" value="InterPro"/>
</dbReference>
<gene>
    <name evidence="1" type="ORF">HOLleu_34561</name>
</gene>
<dbReference type="Gene3D" id="3.30.420.10">
    <property type="entry name" value="Ribonuclease H-like superfamily/Ribonuclease H"/>
    <property type="match status" value="1"/>
</dbReference>
<dbReference type="PANTHER" id="PTHR47331">
    <property type="entry name" value="PHD-TYPE DOMAIN-CONTAINING PROTEIN"/>
    <property type="match status" value="1"/>
</dbReference>
<keyword evidence="2" id="KW-1185">Reference proteome</keyword>
<evidence type="ECO:0000313" key="1">
    <source>
        <dbReference type="EMBL" id="KAJ8024614.1"/>
    </source>
</evidence>
<evidence type="ECO:0000313" key="2">
    <source>
        <dbReference type="Proteomes" id="UP001152320"/>
    </source>
</evidence>
<comment type="caution">
    <text evidence="1">The sequence shown here is derived from an EMBL/GenBank/DDBJ whole genome shotgun (WGS) entry which is preliminary data.</text>
</comment>